<keyword evidence="1 2" id="KW-0238">DNA-binding</keyword>
<dbReference type="PANTHER" id="PTHR30328:SF54">
    <property type="entry name" value="HTH-TYPE TRANSCRIPTIONAL REPRESSOR SCO4008"/>
    <property type="match status" value="1"/>
</dbReference>
<dbReference type="KEGG" id="rain:Rai3103_00165"/>
<dbReference type="RefSeq" id="WP_153570869.1">
    <property type="nucleotide sequence ID" value="NZ_CP045725.1"/>
</dbReference>
<dbReference type="InterPro" id="IPR001647">
    <property type="entry name" value="HTH_TetR"/>
</dbReference>
<dbReference type="InterPro" id="IPR050109">
    <property type="entry name" value="HTH-type_TetR-like_transc_reg"/>
</dbReference>
<evidence type="ECO:0000313" key="6">
    <source>
        <dbReference type="Proteomes" id="UP000386847"/>
    </source>
</evidence>
<dbReference type="EMBL" id="CP045725">
    <property type="protein sequence ID" value="QGF22359.1"/>
    <property type="molecule type" value="Genomic_DNA"/>
</dbReference>
<dbReference type="InterPro" id="IPR041474">
    <property type="entry name" value="NicS_C"/>
</dbReference>
<dbReference type="InterPro" id="IPR009057">
    <property type="entry name" value="Homeodomain-like_sf"/>
</dbReference>
<gene>
    <name evidence="5" type="ORF">Rai3103_00165</name>
</gene>
<feature type="region of interest" description="Disordered" evidence="3">
    <location>
        <begin position="243"/>
        <end position="266"/>
    </location>
</feature>
<dbReference type="SUPFAM" id="SSF48498">
    <property type="entry name" value="Tetracyclin repressor-like, C-terminal domain"/>
    <property type="match status" value="1"/>
</dbReference>
<dbReference type="InterPro" id="IPR036271">
    <property type="entry name" value="Tet_transcr_reg_TetR-rel_C_sf"/>
</dbReference>
<feature type="domain" description="HTH tetR-type" evidence="4">
    <location>
        <begin position="13"/>
        <end position="73"/>
    </location>
</feature>
<evidence type="ECO:0000256" key="2">
    <source>
        <dbReference type="PROSITE-ProRule" id="PRU00335"/>
    </source>
</evidence>
<organism evidence="5 6">
    <name type="scientific">Raineyella fluvialis</name>
    <dbReference type="NCBI Taxonomy" id="2662261"/>
    <lineage>
        <taxon>Bacteria</taxon>
        <taxon>Bacillati</taxon>
        <taxon>Actinomycetota</taxon>
        <taxon>Actinomycetes</taxon>
        <taxon>Propionibacteriales</taxon>
        <taxon>Propionibacteriaceae</taxon>
        <taxon>Raineyella</taxon>
    </lineage>
</organism>
<protein>
    <submittedName>
        <fullName evidence="5">TetR family transcriptional regulator</fullName>
    </submittedName>
</protein>
<accession>A0A5Q2F6A8</accession>
<keyword evidence="6" id="KW-1185">Reference proteome</keyword>
<reference evidence="5 6" key="1">
    <citation type="submission" date="2019-10" db="EMBL/GenBank/DDBJ databases">
        <title>Genomic analysis of Raineyella sp. CBA3103.</title>
        <authorList>
            <person name="Roh S.W."/>
        </authorList>
    </citation>
    <scope>NUCLEOTIDE SEQUENCE [LARGE SCALE GENOMIC DNA]</scope>
    <source>
        <strain evidence="5 6">CBA3103</strain>
    </source>
</reference>
<name>A0A5Q2F6A8_9ACTN</name>
<dbReference type="Gene3D" id="1.10.357.10">
    <property type="entry name" value="Tetracycline Repressor, domain 2"/>
    <property type="match status" value="1"/>
</dbReference>
<evidence type="ECO:0000313" key="5">
    <source>
        <dbReference type="EMBL" id="QGF22359.1"/>
    </source>
</evidence>
<evidence type="ECO:0000256" key="3">
    <source>
        <dbReference type="SAM" id="MobiDB-lite"/>
    </source>
</evidence>
<dbReference type="Pfam" id="PF17938">
    <property type="entry name" value="TetR_C_29"/>
    <property type="match status" value="1"/>
</dbReference>
<dbReference type="PANTHER" id="PTHR30328">
    <property type="entry name" value="TRANSCRIPTIONAL REPRESSOR"/>
    <property type="match status" value="1"/>
</dbReference>
<dbReference type="PROSITE" id="PS50977">
    <property type="entry name" value="HTH_TETR_2"/>
    <property type="match status" value="1"/>
</dbReference>
<dbReference type="Proteomes" id="UP000386847">
    <property type="component" value="Chromosome"/>
</dbReference>
<feature type="DNA-binding region" description="H-T-H motif" evidence="2">
    <location>
        <begin position="36"/>
        <end position="55"/>
    </location>
</feature>
<dbReference type="AlphaFoldDB" id="A0A5Q2F6A8"/>
<proteinExistence type="predicted"/>
<dbReference type="GO" id="GO:0003677">
    <property type="term" value="F:DNA binding"/>
    <property type="evidence" value="ECO:0007669"/>
    <property type="project" value="UniProtKB-UniRule"/>
</dbReference>
<dbReference type="Pfam" id="PF00440">
    <property type="entry name" value="TetR_N"/>
    <property type="match status" value="1"/>
</dbReference>
<evidence type="ECO:0000256" key="1">
    <source>
        <dbReference type="ARBA" id="ARBA00023125"/>
    </source>
</evidence>
<dbReference type="SUPFAM" id="SSF46689">
    <property type="entry name" value="Homeodomain-like"/>
    <property type="match status" value="1"/>
</dbReference>
<sequence>MTAAEAAPSRDLGRTKDDILRVATEHFQRRGYFGSRVDEIAAETATTKRMIYYCFGSKDGVFAACLERAYDSIRAFEAELHLADRSPREAVAAYVSQTLRYHEAHPELAFLVRTENVLGGGHIDPDHHSSAAIVDLLDGILDRGRSQGVFLADVKGFDLHIAVSALAIYRITNETTIHKLFGVALRDPERLEHDIDQYVSMILGWLTCPGSAEQPAGPVPSPRSRQQRRLRYLNRIRKASDEFFGSHHPHKDAGNGGQGSVLRLAG</sequence>
<evidence type="ECO:0000259" key="4">
    <source>
        <dbReference type="PROSITE" id="PS50977"/>
    </source>
</evidence>
<dbReference type="GO" id="GO:0006355">
    <property type="term" value="P:regulation of DNA-templated transcription"/>
    <property type="evidence" value="ECO:0007669"/>
    <property type="project" value="UniProtKB-ARBA"/>
</dbReference>